<organism evidence="5 6">
    <name type="scientific">Lipomyces tetrasporus</name>
    <dbReference type="NCBI Taxonomy" id="54092"/>
    <lineage>
        <taxon>Eukaryota</taxon>
        <taxon>Fungi</taxon>
        <taxon>Dikarya</taxon>
        <taxon>Ascomycota</taxon>
        <taxon>Saccharomycotina</taxon>
        <taxon>Lipomycetes</taxon>
        <taxon>Lipomycetales</taxon>
        <taxon>Lipomycetaceae</taxon>
        <taxon>Lipomyces</taxon>
    </lineage>
</organism>
<dbReference type="SUPFAM" id="SSF52540">
    <property type="entry name" value="P-loop containing nucleoside triphosphate hydrolases"/>
    <property type="match status" value="1"/>
</dbReference>
<dbReference type="Gene3D" id="1.10.150.240">
    <property type="entry name" value="Putative phosphatase, domain 2"/>
    <property type="match status" value="1"/>
</dbReference>
<dbReference type="PANTHER" id="PTHR46470">
    <property type="entry name" value="N-ACYLNEURAMINATE-9-PHOSPHATASE"/>
    <property type="match status" value="1"/>
</dbReference>
<dbReference type="SUPFAM" id="SSF56784">
    <property type="entry name" value="HAD-like"/>
    <property type="match status" value="1"/>
</dbReference>
<dbReference type="InterPro" id="IPR036412">
    <property type="entry name" value="HAD-like_sf"/>
</dbReference>
<comment type="caution">
    <text evidence="5">The sequence shown here is derived from an EMBL/GenBank/DDBJ whole genome shotgun (WGS) entry which is preliminary data.</text>
</comment>
<keyword evidence="2" id="KW-0378">Hydrolase</keyword>
<evidence type="ECO:0000313" key="5">
    <source>
        <dbReference type="EMBL" id="KAJ8096465.1"/>
    </source>
</evidence>
<dbReference type="SFLD" id="SFLDG01129">
    <property type="entry name" value="C1.5:_HAD__Beta-PGM__Phosphata"/>
    <property type="match status" value="1"/>
</dbReference>
<dbReference type="InterPro" id="IPR023214">
    <property type="entry name" value="HAD_sf"/>
</dbReference>
<dbReference type="PANTHER" id="PTHR46470:SF2">
    <property type="entry name" value="GLYCERALDEHYDE 3-PHOSPHATE PHOSPHATASE"/>
    <property type="match status" value="1"/>
</dbReference>
<dbReference type="InterPro" id="IPR027417">
    <property type="entry name" value="P-loop_NTPase"/>
</dbReference>
<reference evidence="5" key="1">
    <citation type="submission" date="2023-03" db="EMBL/GenBank/DDBJ databases">
        <title>Near-Complete genome sequence of Lipomyces tetrasporous NRRL Y-64009, an oleaginous yeast capable of growing on lignocellulosic hydrolysates.</title>
        <authorList>
            <consortium name="Lawrence Berkeley National Laboratory"/>
            <person name="Jagtap S.S."/>
            <person name="Liu J.-J."/>
            <person name="Walukiewicz H.E."/>
            <person name="Pangilinan J."/>
            <person name="Lipzen A."/>
            <person name="Ahrendt S."/>
            <person name="Koriabine M."/>
            <person name="Cobaugh K."/>
            <person name="Salamov A."/>
            <person name="Yoshinaga Y."/>
            <person name="Ng V."/>
            <person name="Daum C."/>
            <person name="Grigoriev I.V."/>
            <person name="Slininger P.J."/>
            <person name="Dien B.S."/>
            <person name="Jin Y.-S."/>
            <person name="Rao C.V."/>
        </authorList>
    </citation>
    <scope>NUCLEOTIDE SEQUENCE</scope>
    <source>
        <strain evidence="5">NRRL Y-64009</strain>
    </source>
</reference>
<dbReference type="Proteomes" id="UP001217417">
    <property type="component" value="Unassembled WGS sequence"/>
</dbReference>
<evidence type="ECO:0000256" key="1">
    <source>
        <dbReference type="ARBA" id="ARBA00022723"/>
    </source>
</evidence>
<dbReference type="Gene3D" id="3.40.50.300">
    <property type="entry name" value="P-loop containing nucleotide triphosphate hydrolases"/>
    <property type="match status" value="1"/>
</dbReference>
<keyword evidence="1" id="KW-0479">Metal-binding</keyword>
<dbReference type="InterPro" id="IPR041492">
    <property type="entry name" value="HAD_2"/>
</dbReference>
<evidence type="ECO:0000313" key="6">
    <source>
        <dbReference type="Proteomes" id="UP001217417"/>
    </source>
</evidence>
<protein>
    <submittedName>
        <fullName evidence="5">HAD-like domain-containing protein</fullName>
    </submittedName>
</protein>
<dbReference type="Gene3D" id="3.40.50.1000">
    <property type="entry name" value="HAD superfamily/HAD-like"/>
    <property type="match status" value="1"/>
</dbReference>
<dbReference type="InterPro" id="IPR051400">
    <property type="entry name" value="HAD-like_hydrolase"/>
</dbReference>
<name>A0AAD7QKB9_9ASCO</name>
<evidence type="ECO:0000256" key="3">
    <source>
        <dbReference type="ARBA" id="ARBA00022842"/>
    </source>
</evidence>
<evidence type="ECO:0000256" key="4">
    <source>
        <dbReference type="SAM" id="MobiDB-lite"/>
    </source>
</evidence>
<dbReference type="InterPro" id="IPR023198">
    <property type="entry name" value="PGP-like_dom2"/>
</dbReference>
<gene>
    <name evidence="5" type="ORF">POJ06DRAFT_203889</name>
</gene>
<dbReference type="SFLD" id="SFLDS00003">
    <property type="entry name" value="Haloacid_Dehalogenase"/>
    <property type="match status" value="1"/>
</dbReference>
<evidence type="ECO:0000256" key="2">
    <source>
        <dbReference type="ARBA" id="ARBA00022801"/>
    </source>
</evidence>
<dbReference type="Pfam" id="PF13419">
    <property type="entry name" value="HAD_2"/>
    <property type="match status" value="1"/>
</dbReference>
<keyword evidence="6" id="KW-1185">Reference proteome</keyword>
<accession>A0AAD7QKB9</accession>
<dbReference type="RefSeq" id="XP_056039915.1">
    <property type="nucleotide sequence ID" value="XM_056185325.1"/>
</dbReference>
<sequence>MPHSESPLEQMDANTKMAGGNQTQQTQIRVLVACPRSGSTLFMRIFRELPRCAVTSRLILQGNYHKFGDKSLSRVKPDYTIYSHPESHPAYQQAVTEGYATLVAKEELGHEFVKGECDVEILPDKAAYEMTRPAFLVRDPVRVFDSWKKMGWGDLYSFFICYRSLFKMLKASPVPHVIIYEQLVADARGTVAALAEYWHIPFDDRCLKFKRPFGDYIFKDEREQSIYQGAVPDGLFDRVKSHTHVEYFSGHGLLSALEIEHIEAEVGSLYLEACGPRLDPVLALLAAKPWFGFDLDDTLHEFRKASANASRSVFEAIQATHPDTNETIDDLEATYREILRSKTANAFTDGKTSEDYRRERFSHLLAVHGHEPASETLEHLLVVYRTSLRAALTLKAGALHLLEKMKARGKGVIIVTEGPQDAQEWTVAELGLKPFIDILVTTNEVGKSKVDGLFSAVLAKHNIAPGGLVYVGDNEQRDIVPAQAAGIDTVLYDEKSNCQFDDPHNLRLNSLPKLEYLGRLFTMAVGNSGPEFGEAQVELGLGNDRKNQGPDGSRPAYISLSPNF</sequence>
<dbReference type="EMBL" id="JARPMG010000016">
    <property type="protein sequence ID" value="KAJ8096465.1"/>
    <property type="molecule type" value="Genomic_DNA"/>
</dbReference>
<dbReference type="GeneID" id="80880491"/>
<dbReference type="GO" id="GO:0046872">
    <property type="term" value="F:metal ion binding"/>
    <property type="evidence" value="ECO:0007669"/>
    <property type="project" value="UniProtKB-KW"/>
</dbReference>
<dbReference type="GO" id="GO:0016791">
    <property type="term" value="F:phosphatase activity"/>
    <property type="evidence" value="ECO:0007669"/>
    <property type="project" value="TreeGrafter"/>
</dbReference>
<feature type="region of interest" description="Disordered" evidence="4">
    <location>
        <begin position="541"/>
        <end position="564"/>
    </location>
</feature>
<dbReference type="AlphaFoldDB" id="A0AAD7QKB9"/>
<proteinExistence type="predicted"/>
<keyword evidence="3" id="KW-0460">Magnesium</keyword>